<comment type="caution">
    <text evidence="4">The sequence shown here is derived from an EMBL/GenBank/DDBJ whole genome shotgun (WGS) entry which is preliminary data.</text>
</comment>
<keyword evidence="2" id="KW-1133">Transmembrane helix</keyword>
<evidence type="ECO:0000313" key="4">
    <source>
        <dbReference type="EMBL" id="MFC3689627.1"/>
    </source>
</evidence>
<reference evidence="5" key="1">
    <citation type="journal article" date="2019" name="Int. J. Syst. Evol. Microbiol.">
        <title>The Global Catalogue of Microorganisms (GCM) 10K type strain sequencing project: providing services to taxonomists for standard genome sequencing and annotation.</title>
        <authorList>
            <consortium name="The Broad Institute Genomics Platform"/>
            <consortium name="The Broad Institute Genome Sequencing Center for Infectious Disease"/>
            <person name="Wu L."/>
            <person name="Ma J."/>
        </authorList>
    </citation>
    <scope>NUCLEOTIDE SEQUENCE [LARGE SCALE GENOMIC DNA]</scope>
    <source>
        <strain evidence="5">NCAIM B.02333</strain>
    </source>
</reference>
<accession>A0ABV7WJS4</accession>
<keyword evidence="2" id="KW-0472">Membrane</keyword>
<evidence type="ECO:0000256" key="2">
    <source>
        <dbReference type="SAM" id="Phobius"/>
    </source>
</evidence>
<dbReference type="EMBL" id="JBHRWW010000011">
    <property type="protein sequence ID" value="MFC3689627.1"/>
    <property type="molecule type" value="Genomic_DNA"/>
</dbReference>
<name>A0ABV7WJS4_9MICO</name>
<dbReference type="Gene3D" id="3.30.70.2390">
    <property type="match status" value="1"/>
</dbReference>
<keyword evidence="5" id="KW-1185">Reference proteome</keyword>
<protein>
    <submittedName>
        <fullName evidence="4">LytR C-terminal domain-containing protein</fullName>
    </submittedName>
</protein>
<keyword evidence="2" id="KW-0812">Transmembrane</keyword>
<feature type="domain" description="LytR/CpsA/Psr regulator C-terminal" evidence="3">
    <location>
        <begin position="113"/>
        <end position="196"/>
    </location>
</feature>
<dbReference type="Pfam" id="PF13399">
    <property type="entry name" value="LytR_C"/>
    <property type="match status" value="1"/>
</dbReference>
<dbReference type="InterPro" id="IPR027381">
    <property type="entry name" value="LytR/CpsA/Psr_C"/>
</dbReference>
<dbReference type="Proteomes" id="UP001595685">
    <property type="component" value="Unassembled WGS sequence"/>
</dbReference>
<sequence>MRFGRGRAPVPEEPDRDDPMYVPQPVERWIEPEEVAERLRRRRGRWRALRHAVVMLTVLLVVGGTGVIAGGAVLGRWELPWAPTPGAAPEASPSAAPPACERAVVTPAVAAGTSVQVLNATDRTGLASSVADELEARGFVIAEVGNSSAEVPEAAVVAFPAGAEPAALVTAAQLSGAVVRSDPAAPVVQVLLGDAWTDLTSLEVAAQLGATPQPSVVDCAVAPAPAPAPAP</sequence>
<feature type="region of interest" description="Disordered" evidence="1">
    <location>
        <begin position="1"/>
        <end position="21"/>
    </location>
</feature>
<evidence type="ECO:0000256" key="1">
    <source>
        <dbReference type="SAM" id="MobiDB-lite"/>
    </source>
</evidence>
<evidence type="ECO:0000259" key="3">
    <source>
        <dbReference type="Pfam" id="PF13399"/>
    </source>
</evidence>
<proteinExistence type="predicted"/>
<organism evidence="4 5">
    <name type="scientific">Aquipuribacter hungaricus</name>
    <dbReference type="NCBI Taxonomy" id="545624"/>
    <lineage>
        <taxon>Bacteria</taxon>
        <taxon>Bacillati</taxon>
        <taxon>Actinomycetota</taxon>
        <taxon>Actinomycetes</taxon>
        <taxon>Micrococcales</taxon>
        <taxon>Intrasporangiaceae</taxon>
        <taxon>Aquipuribacter</taxon>
    </lineage>
</organism>
<feature type="transmembrane region" description="Helical" evidence="2">
    <location>
        <begin position="48"/>
        <end position="74"/>
    </location>
</feature>
<evidence type="ECO:0000313" key="5">
    <source>
        <dbReference type="Proteomes" id="UP001595685"/>
    </source>
</evidence>
<dbReference type="RefSeq" id="WP_340291261.1">
    <property type="nucleotide sequence ID" value="NZ_JBBEOI010000035.1"/>
</dbReference>
<gene>
    <name evidence="4" type="ORF">ACFOLH_14860</name>
</gene>